<evidence type="ECO:0000313" key="3">
    <source>
        <dbReference type="Proteomes" id="UP000298127"/>
    </source>
</evidence>
<organism evidence="2 3">
    <name type="scientific">Orlajensenia leifsoniae</name>
    <dbReference type="NCBI Taxonomy" id="2561933"/>
    <lineage>
        <taxon>Bacteria</taxon>
        <taxon>Bacillati</taxon>
        <taxon>Actinomycetota</taxon>
        <taxon>Actinomycetes</taxon>
        <taxon>Micrococcales</taxon>
        <taxon>Microbacteriaceae</taxon>
        <taxon>Orlajensenia</taxon>
    </lineage>
</organism>
<dbReference type="AlphaFoldDB" id="A0A4Y9QX91"/>
<comment type="caution">
    <text evidence="2">The sequence shown here is derived from an EMBL/GenBank/DDBJ whole genome shotgun (WGS) entry which is preliminary data.</text>
</comment>
<evidence type="ECO:0000313" key="2">
    <source>
        <dbReference type="EMBL" id="TFV96989.1"/>
    </source>
</evidence>
<dbReference type="InterPro" id="IPR049790">
    <property type="entry name" value="Rv3655c/TadE"/>
</dbReference>
<accession>A0A4Y9QX91</accession>
<gene>
    <name evidence="2" type="ORF">E4M00_13120</name>
</gene>
<dbReference type="Pfam" id="PF07811">
    <property type="entry name" value="TadE"/>
    <property type="match status" value="1"/>
</dbReference>
<dbReference type="NCBIfam" id="NF041390">
    <property type="entry name" value="TadE_Rv3655c"/>
    <property type="match status" value="1"/>
</dbReference>
<dbReference type="InterPro" id="IPR012495">
    <property type="entry name" value="TadE-like_dom"/>
</dbReference>
<dbReference type="Proteomes" id="UP000298127">
    <property type="component" value="Unassembled WGS sequence"/>
</dbReference>
<feature type="domain" description="TadE-like" evidence="1">
    <location>
        <begin position="22"/>
        <end position="64"/>
    </location>
</feature>
<sequence length="127" mass="12223">MRSRSERAQIRGTRAATGGERGSVTAEFAVALPAVALVLAVCLGGVQAVSVQVRLTDAAADAARTLARGDGVDLASARLSAAVPGAGLSVDGAGDLVCVTASAPAGAHTVLAALTVSARSCALGGGL</sequence>
<name>A0A4Y9QX91_9MICO</name>
<evidence type="ECO:0000259" key="1">
    <source>
        <dbReference type="Pfam" id="PF07811"/>
    </source>
</evidence>
<keyword evidence="3" id="KW-1185">Reference proteome</keyword>
<reference evidence="2 3" key="1">
    <citation type="journal article" date="2018" name="J. Microbiol.">
        <title>Leifsonia flava sp. nov., a novel actinobacterium isolated from the rhizosphere of Aquilegia viridiflora.</title>
        <authorList>
            <person name="Cai Y."/>
            <person name="Tao W.Z."/>
            <person name="Ma Y.J."/>
            <person name="Cheng J."/>
            <person name="Zhang M.Y."/>
            <person name="Zhang Y.X."/>
        </authorList>
    </citation>
    <scope>NUCLEOTIDE SEQUENCE [LARGE SCALE GENOMIC DNA]</scope>
    <source>
        <strain evidence="2 3">SYP-B2174</strain>
    </source>
</reference>
<dbReference type="EMBL" id="SPQZ01000004">
    <property type="protein sequence ID" value="TFV96989.1"/>
    <property type="molecule type" value="Genomic_DNA"/>
</dbReference>
<protein>
    <recommendedName>
        <fullName evidence="1">TadE-like domain-containing protein</fullName>
    </recommendedName>
</protein>
<proteinExistence type="predicted"/>